<dbReference type="Proteomes" id="UP001155483">
    <property type="component" value="Unassembled WGS sequence"/>
</dbReference>
<evidence type="ECO:0000313" key="3">
    <source>
        <dbReference type="EMBL" id="MCU7550441.1"/>
    </source>
</evidence>
<dbReference type="Pfam" id="PF02627">
    <property type="entry name" value="CMD"/>
    <property type="match status" value="2"/>
</dbReference>
<evidence type="ECO:0000313" key="4">
    <source>
        <dbReference type="Proteomes" id="UP001155483"/>
    </source>
</evidence>
<reference evidence="3" key="2">
    <citation type="submission" date="2023-04" db="EMBL/GenBank/DDBJ databases">
        <title>Paracnuella aquatica gen. nov., sp. nov., a member of the family Chitinophagaceae isolated from a hot spring.</title>
        <authorList>
            <person name="Wang C."/>
        </authorList>
    </citation>
    <scope>NUCLEOTIDE SEQUENCE</scope>
    <source>
        <strain evidence="3">LB-8</strain>
    </source>
</reference>
<dbReference type="Gene3D" id="1.20.1290.10">
    <property type="entry name" value="AhpD-like"/>
    <property type="match status" value="1"/>
</dbReference>
<keyword evidence="4" id="KW-1185">Reference proteome</keyword>
<dbReference type="InterPro" id="IPR029032">
    <property type="entry name" value="AhpD-like"/>
</dbReference>
<accession>A0A9X2XX97</accession>
<reference evidence="3" key="1">
    <citation type="submission" date="2022-09" db="EMBL/GenBank/DDBJ databases">
        <authorList>
            <person name="Yuan C."/>
            <person name="Ke Z."/>
        </authorList>
    </citation>
    <scope>NUCLEOTIDE SEQUENCE</scope>
    <source>
        <strain evidence="3">LB-8</strain>
    </source>
</reference>
<keyword evidence="1" id="KW-0732">Signal</keyword>
<feature type="domain" description="Carboxymuconolactone decarboxylase-like" evidence="2">
    <location>
        <begin position="30"/>
        <end position="93"/>
    </location>
</feature>
<dbReference type="SUPFAM" id="SSF69118">
    <property type="entry name" value="AhpD-like"/>
    <property type="match status" value="1"/>
</dbReference>
<comment type="caution">
    <text evidence="3">The sequence shown here is derived from an EMBL/GenBank/DDBJ whole genome shotgun (WGS) entry which is preliminary data.</text>
</comment>
<dbReference type="PANTHER" id="PTHR33570">
    <property type="entry name" value="4-CARBOXYMUCONOLACTONE DECARBOXYLASE FAMILY PROTEIN"/>
    <property type="match status" value="1"/>
</dbReference>
<dbReference type="RefSeq" id="WP_279297881.1">
    <property type="nucleotide sequence ID" value="NZ_JAOTIF010000012.1"/>
</dbReference>
<protein>
    <submittedName>
        <fullName evidence="3">Carboxymuconolactone decarboxylase family protein</fullName>
    </submittedName>
</protein>
<feature type="signal peptide" evidence="1">
    <location>
        <begin position="1"/>
        <end position="20"/>
    </location>
</feature>
<dbReference type="EMBL" id="JAOTIF010000012">
    <property type="protein sequence ID" value="MCU7550441.1"/>
    <property type="molecule type" value="Genomic_DNA"/>
</dbReference>
<evidence type="ECO:0000259" key="2">
    <source>
        <dbReference type="Pfam" id="PF02627"/>
    </source>
</evidence>
<sequence>MKSIKVFILLTIMASQLYFAPDVMAQAGLNDNQALDARYQSIVTISSFTAKGELKGLKKALNDGLAAGLSINEIKEVIVHLYAYCGFPRSIRGLQSFMSVLDERKSKGITDKVGREATPIKDTGSKFERGKKVLEALTGQPQIEARAGYAAFSPEIEVFLKEHLFADIFERDILSYTDRELATVSALVNLGGVEPMMQSHMGIALHLGITESQLKHLLSLIEMNVGKKEAEAGRQVLSNVMNSRRK</sequence>
<dbReference type="GO" id="GO:0051920">
    <property type="term" value="F:peroxiredoxin activity"/>
    <property type="evidence" value="ECO:0007669"/>
    <property type="project" value="InterPro"/>
</dbReference>
<feature type="domain" description="Carboxymuconolactone decarboxylase-like" evidence="2">
    <location>
        <begin position="157"/>
        <end position="237"/>
    </location>
</feature>
<dbReference type="PANTHER" id="PTHR33570:SF2">
    <property type="entry name" value="CARBOXYMUCONOLACTONE DECARBOXYLASE-LIKE DOMAIN-CONTAINING PROTEIN"/>
    <property type="match status" value="1"/>
</dbReference>
<dbReference type="InterPro" id="IPR052512">
    <property type="entry name" value="4CMD/NDH-1_regulator"/>
</dbReference>
<organism evidence="3 4">
    <name type="scientific">Paraflavisolibacter caeni</name>
    <dbReference type="NCBI Taxonomy" id="2982496"/>
    <lineage>
        <taxon>Bacteria</taxon>
        <taxon>Pseudomonadati</taxon>
        <taxon>Bacteroidota</taxon>
        <taxon>Chitinophagia</taxon>
        <taxon>Chitinophagales</taxon>
        <taxon>Chitinophagaceae</taxon>
        <taxon>Paraflavisolibacter</taxon>
    </lineage>
</organism>
<name>A0A9X2XX97_9BACT</name>
<evidence type="ECO:0000256" key="1">
    <source>
        <dbReference type="SAM" id="SignalP"/>
    </source>
</evidence>
<feature type="chain" id="PRO_5040798644" evidence="1">
    <location>
        <begin position="21"/>
        <end position="246"/>
    </location>
</feature>
<proteinExistence type="predicted"/>
<gene>
    <name evidence="3" type="ORF">OCK74_15070</name>
</gene>
<dbReference type="InterPro" id="IPR003779">
    <property type="entry name" value="CMD-like"/>
</dbReference>
<dbReference type="AlphaFoldDB" id="A0A9X2XX97"/>